<evidence type="ECO:0000313" key="2">
    <source>
        <dbReference type="Proteomes" id="UP000244336"/>
    </source>
</evidence>
<dbReference type="Gramene" id="PUZ50193">
    <property type="protein sequence ID" value="PUZ50193"/>
    <property type="gene ID" value="GQ55_6G040000"/>
</dbReference>
<reference evidence="1 2" key="1">
    <citation type="submission" date="2018-04" db="EMBL/GenBank/DDBJ databases">
        <title>WGS assembly of Panicum hallii var. hallii HAL2.</title>
        <authorList>
            <person name="Lovell J."/>
            <person name="Jenkins J."/>
            <person name="Lowry D."/>
            <person name="Mamidi S."/>
            <person name="Sreedasyam A."/>
            <person name="Weng X."/>
            <person name="Barry K."/>
            <person name="Bonette J."/>
            <person name="Campitelli B."/>
            <person name="Daum C."/>
            <person name="Gordon S."/>
            <person name="Gould B."/>
            <person name="Lipzen A."/>
            <person name="MacQueen A."/>
            <person name="Palacio-Mejia J."/>
            <person name="Plott C."/>
            <person name="Shakirov E."/>
            <person name="Shu S."/>
            <person name="Yoshinaga Y."/>
            <person name="Zane M."/>
            <person name="Rokhsar D."/>
            <person name="Grimwood J."/>
            <person name="Schmutz J."/>
            <person name="Juenger T."/>
        </authorList>
    </citation>
    <scope>NUCLEOTIDE SEQUENCE [LARGE SCALE GENOMIC DNA]</scope>
    <source>
        <strain evidence="2">cv. HAL2</strain>
    </source>
</reference>
<evidence type="ECO:0000313" key="1">
    <source>
        <dbReference type="EMBL" id="PUZ50193.1"/>
    </source>
</evidence>
<keyword evidence="2" id="KW-1185">Reference proteome</keyword>
<proteinExistence type="predicted"/>
<dbReference type="Proteomes" id="UP000244336">
    <property type="component" value="Chromosome 6"/>
</dbReference>
<dbReference type="AlphaFoldDB" id="A0A2T7D3U4"/>
<organism evidence="1 2">
    <name type="scientific">Panicum hallii var. hallii</name>
    <dbReference type="NCBI Taxonomy" id="1504633"/>
    <lineage>
        <taxon>Eukaryota</taxon>
        <taxon>Viridiplantae</taxon>
        <taxon>Streptophyta</taxon>
        <taxon>Embryophyta</taxon>
        <taxon>Tracheophyta</taxon>
        <taxon>Spermatophyta</taxon>
        <taxon>Magnoliopsida</taxon>
        <taxon>Liliopsida</taxon>
        <taxon>Poales</taxon>
        <taxon>Poaceae</taxon>
        <taxon>PACMAD clade</taxon>
        <taxon>Panicoideae</taxon>
        <taxon>Panicodae</taxon>
        <taxon>Paniceae</taxon>
        <taxon>Panicinae</taxon>
        <taxon>Panicum</taxon>
        <taxon>Panicum sect. Panicum</taxon>
    </lineage>
</organism>
<accession>A0A2T7D3U4</accession>
<gene>
    <name evidence="1" type="ORF">GQ55_6G040000</name>
</gene>
<dbReference type="EMBL" id="CM009754">
    <property type="protein sequence ID" value="PUZ50193.1"/>
    <property type="molecule type" value="Genomic_DNA"/>
</dbReference>
<protein>
    <submittedName>
        <fullName evidence="1">Uncharacterized protein</fullName>
    </submittedName>
</protein>
<sequence length="50" mass="5946">MTCGRHGVWYTLIEKGLSAQKIYACTKKHIFLRVSSASIPSRHRRRRRCW</sequence>
<name>A0A2T7D3U4_9POAL</name>